<keyword evidence="10" id="KW-0239">DNA-directed DNA polymerase</keyword>
<name>A0A2J8B4V7_9FIRM</name>
<dbReference type="Pfam" id="PF22608">
    <property type="entry name" value="DNAX_ATPase_lid"/>
    <property type="match status" value="1"/>
</dbReference>
<sequence length="616" mass="67458">MGGKMASSSLYRIYRPRTFAEVVGQKHVITALQQAIRQDRIAHAYLFCGTRGTGKTSLAKIFARAINCPNGHDAEPCNACPICRGSLDGSLLDIIEMDAASNNSVDNIRRICDEVAFAPTTCKYKVYIIDEVHMLSVGAFNALLKTLEEPPEHIVFILATTDPQRIPATILSRCQRYDLRALSLTEIASRLRLIATENDIKADDSAIEALAGLAKGAMRDAISLLDQCRVSFSTTFSRDDVFRLVGRSGDAEIAMLTDHMFAGDPAGMIKILDKMVSSGNEINRITQGLLMHWRNIMLCQIKAEPQELLTYSPQYLAKLKEQSNLVDIAQLRKLLIEFSGLLNRLRSSDEPRLLLEIALLSNCCLPAQIADEIISRSISSIPSVKSNSLPSTDSRNYAPASKNPEPDTVDPNTAEPDTAEPNKGEQNTAEPDNPSPNELSDQSETKLPEKSSTTSPAPAASTDLTTTPESKQKTAAATHQETITESPQTADTATAVESNLLSAGIWQKAEQYLNANGAVLLVLLLRNIKITYAAGQVNFCFTREQTTIYNEFMRDENQQLVKAALRHANNGVAIDYTINIEGVSAPLDRPADVKSEGITAVRQMAEQLNIPFTMEE</sequence>
<feature type="compositionally biased region" description="Low complexity" evidence="12">
    <location>
        <begin position="451"/>
        <end position="468"/>
    </location>
</feature>
<comment type="catalytic activity">
    <reaction evidence="11">
        <text>DNA(n) + a 2'-deoxyribonucleoside 5'-triphosphate = DNA(n+1) + diphosphate</text>
        <dbReference type="Rhea" id="RHEA:22508"/>
        <dbReference type="Rhea" id="RHEA-COMP:17339"/>
        <dbReference type="Rhea" id="RHEA-COMP:17340"/>
        <dbReference type="ChEBI" id="CHEBI:33019"/>
        <dbReference type="ChEBI" id="CHEBI:61560"/>
        <dbReference type="ChEBI" id="CHEBI:173112"/>
        <dbReference type="EC" id="2.7.7.7"/>
    </reaction>
</comment>
<dbReference type="EMBL" id="NBZD01000001">
    <property type="protein sequence ID" value="PNH19805.1"/>
    <property type="molecule type" value="Genomic_DNA"/>
</dbReference>
<dbReference type="InterPro" id="IPR022754">
    <property type="entry name" value="DNA_pol_III_gamma-3"/>
</dbReference>
<evidence type="ECO:0000313" key="14">
    <source>
        <dbReference type="EMBL" id="PNH19805.1"/>
    </source>
</evidence>
<dbReference type="InterPro" id="IPR045085">
    <property type="entry name" value="HLD_clamp_pol_III_gamma_tau"/>
</dbReference>
<keyword evidence="7" id="KW-0547">Nucleotide-binding</keyword>
<keyword evidence="4" id="KW-0548">Nucleotidyltransferase</keyword>
<feature type="compositionally biased region" description="Low complexity" evidence="12">
    <location>
        <begin position="382"/>
        <end position="391"/>
    </location>
</feature>
<keyword evidence="6" id="KW-0479">Metal-binding</keyword>
<evidence type="ECO:0000256" key="2">
    <source>
        <dbReference type="ARBA" id="ARBA00012417"/>
    </source>
</evidence>
<dbReference type="NCBIfam" id="NF004046">
    <property type="entry name" value="PRK05563.1"/>
    <property type="match status" value="1"/>
</dbReference>
<evidence type="ECO:0000313" key="15">
    <source>
        <dbReference type="Proteomes" id="UP000236394"/>
    </source>
</evidence>
<dbReference type="Pfam" id="PF13177">
    <property type="entry name" value="DNA_pol3_delta2"/>
    <property type="match status" value="1"/>
</dbReference>
<dbReference type="GO" id="GO:0006261">
    <property type="term" value="P:DNA-templated DNA replication"/>
    <property type="evidence" value="ECO:0007669"/>
    <property type="project" value="TreeGrafter"/>
</dbReference>
<evidence type="ECO:0000256" key="1">
    <source>
        <dbReference type="ARBA" id="ARBA00006360"/>
    </source>
</evidence>
<keyword evidence="9" id="KW-0067">ATP-binding</keyword>
<dbReference type="InterPro" id="IPR001270">
    <property type="entry name" value="ClpA/B"/>
</dbReference>
<protein>
    <recommendedName>
        <fullName evidence="2">DNA-directed DNA polymerase</fullName>
        <ecNumber evidence="2">2.7.7.7</ecNumber>
    </recommendedName>
</protein>
<dbReference type="GO" id="GO:0003887">
    <property type="term" value="F:DNA-directed DNA polymerase activity"/>
    <property type="evidence" value="ECO:0007669"/>
    <property type="project" value="UniProtKB-KW"/>
</dbReference>
<evidence type="ECO:0000256" key="3">
    <source>
        <dbReference type="ARBA" id="ARBA00022679"/>
    </source>
</evidence>
<dbReference type="GO" id="GO:0046872">
    <property type="term" value="F:metal ion binding"/>
    <property type="evidence" value="ECO:0007669"/>
    <property type="project" value="UniProtKB-KW"/>
</dbReference>
<dbReference type="GO" id="GO:0009360">
    <property type="term" value="C:DNA polymerase III complex"/>
    <property type="evidence" value="ECO:0007669"/>
    <property type="project" value="InterPro"/>
</dbReference>
<evidence type="ECO:0000256" key="11">
    <source>
        <dbReference type="ARBA" id="ARBA00049244"/>
    </source>
</evidence>
<proteinExistence type="inferred from homology"/>
<organism evidence="14 15">
    <name type="scientific">Mageeibacillus indolicus</name>
    <dbReference type="NCBI Taxonomy" id="884684"/>
    <lineage>
        <taxon>Bacteria</taxon>
        <taxon>Bacillati</taxon>
        <taxon>Bacillota</taxon>
        <taxon>Clostridia</taxon>
        <taxon>Eubacteriales</taxon>
        <taxon>Oscillospiraceae</taxon>
        <taxon>Mageeibacillus</taxon>
    </lineage>
</organism>
<feature type="domain" description="AAA+ ATPase" evidence="13">
    <location>
        <begin position="41"/>
        <end position="182"/>
    </location>
</feature>
<dbReference type="Gene3D" id="3.40.50.300">
    <property type="entry name" value="P-loop containing nucleotide triphosphate hydrolases"/>
    <property type="match status" value="1"/>
</dbReference>
<dbReference type="InterPro" id="IPR027417">
    <property type="entry name" value="P-loop_NTPase"/>
</dbReference>
<dbReference type="InterPro" id="IPR008921">
    <property type="entry name" value="DNA_pol3_clamp-load_cplx_C"/>
</dbReference>
<dbReference type="SUPFAM" id="SSF52540">
    <property type="entry name" value="P-loop containing nucleoside triphosphate hydrolases"/>
    <property type="match status" value="1"/>
</dbReference>
<dbReference type="Gene3D" id="1.10.8.60">
    <property type="match status" value="1"/>
</dbReference>
<feature type="compositionally biased region" description="Polar residues" evidence="12">
    <location>
        <begin position="424"/>
        <end position="442"/>
    </location>
</feature>
<evidence type="ECO:0000256" key="5">
    <source>
        <dbReference type="ARBA" id="ARBA00022705"/>
    </source>
</evidence>
<dbReference type="CDD" id="cd00009">
    <property type="entry name" value="AAA"/>
    <property type="match status" value="1"/>
</dbReference>
<dbReference type="EC" id="2.7.7.7" evidence="2"/>
<reference evidence="15" key="1">
    <citation type="submission" date="2017-04" db="EMBL/GenBank/DDBJ databases">
        <authorList>
            <person name="Bumgarner R.E."/>
            <person name="Fredricks D.N."/>
            <person name="Srinivasan S."/>
        </authorList>
    </citation>
    <scope>NUCLEOTIDE SEQUENCE [LARGE SCALE GENOMIC DNA]</scope>
    <source>
        <strain evidence="15">KA00405</strain>
    </source>
</reference>
<evidence type="ECO:0000256" key="12">
    <source>
        <dbReference type="SAM" id="MobiDB-lite"/>
    </source>
</evidence>
<evidence type="ECO:0000256" key="6">
    <source>
        <dbReference type="ARBA" id="ARBA00022723"/>
    </source>
</evidence>
<comment type="caution">
    <text evidence="14">The sequence shown here is derived from an EMBL/GenBank/DDBJ whole genome shotgun (WGS) entry which is preliminary data.</text>
</comment>
<evidence type="ECO:0000256" key="9">
    <source>
        <dbReference type="ARBA" id="ARBA00022840"/>
    </source>
</evidence>
<keyword evidence="8" id="KW-0862">Zinc</keyword>
<dbReference type="SUPFAM" id="SSF48019">
    <property type="entry name" value="post-AAA+ oligomerization domain-like"/>
    <property type="match status" value="1"/>
</dbReference>
<dbReference type="Proteomes" id="UP000236394">
    <property type="component" value="Unassembled WGS sequence"/>
</dbReference>
<dbReference type="GO" id="GO:0003677">
    <property type="term" value="F:DNA binding"/>
    <property type="evidence" value="ECO:0007669"/>
    <property type="project" value="InterPro"/>
</dbReference>
<dbReference type="PANTHER" id="PTHR11669:SF0">
    <property type="entry name" value="PROTEIN STICHEL-LIKE 2"/>
    <property type="match status" value="1"/>
</dbReference>
<evidence type="ECO:0000256" key="7">
    <source>
        <dbReference type="ARBA" id="ARBA00022741"/>
    </source>
</evidence>
<evidence type="ECO:0000256" key="4">
    <source>
        <dbReference type="ARBA" id="ARBA00022695"/>
    </source>
</evidence>
<dbReference type="SMART" id="SM00382">
    <property type="entry name" value="AAA"/>
    <property type="match status" value="1"/>
</dbReference>
<dbReference type="PRINTS" id="PR00300">
    <property type="entry name" value="CLPPROTEASEA"/>
</dbReference>
<dbReference type="InterPro" id="IPR003593">
    <property type="entry name" value="AAA+_ATPase"/>
</dbReference>
<dbReference type="InterPro" id="IPR012763">
    <property type="entry name" value="DNA_pol_III_sug/sutau_N"/>
</dbReference>
<dbReference type="FunFam" id="3.40.50.300:FF:000014">
    <property type="entry name" value="DNA polymerase III subunit gamma/tau"/>
    <property type="match status" value="1"/>
</dbReference>
<dbReference type="PANTHER" id="PTHR11669">
    <property type="entry name" value="REPLICATION FACTOR C / DNA POLYMERASE III GAMMA-TAU SUBUNIT"/>
    <property type="match status" value="1"/>
</dbReference>
<dbReference type="NCBIfam" id="TIGR02397">
    <property type="entry name" value="dnaX_nterm"/>
    <property type="match status" value="1"/>
</dbReference>
<comment type="similarity">
    <text evidence="1">Belongs to the DnaX/STICHEL family.</text>
</comment>
<keyword evidence="5" id="KW-0235">DNA replication</keyword>
<feature type="compositionally biased region" description="Polar residues" evidence="12">
    <location>
        <begin position="473"/>
        <end position="491"/>
    </location>
</feature>
<feature type="region of interest" description="Disordered" evidence="12">
    <location>
        <begin position="382"/>
        <end position="491"/>
    </location>
</feature>
<dbReference type="Pfam" id="PF12169">
    <property type="entry name" value="DNA_pol3_gamma3"/>
    <property type="match status" value="1"/>
</dbReference>
<gene>
    <name evidence="14" type="ORF">B7R76_02710</name>
</gene>
<dbReference type="AlphaFoldDB" id="A0A2J8B4V7"/>
<keyword evidence="3" id="KW-0808">Transferase</keyword>
<evidence type="ECO:0000256" key="10">
    <source>
        <dbReference type="ARBA" id="ARBA00022932"/>
    </source>
</evidence>
<dbReference type="InterPro" id="IPR050238">
    <property type="entry name" value="DNA_Rep/Repair_Clamp_Loader"/>
</dbReference>
<accession>A0A2J8B4V7</accession>
<evidence type="ECO:0000259" key="13">
    <source>
        <dbReference type="SMART" id="SM00382"/>
    </source>
</evidence>
<dbReference type="GO" id="GO:0005524">
    <property type="term" value="F:ATP binding"/>
    <property type="evidence" value="ECO:0007669"/>
    <property type="project" value="UniProtKB-KW"/>
</dbReference>
<evidence type="ECO:0000256" key="8">
    <source>
        <dbReference type="ARBA" id="ARBA00022833"/>
    </source>
</evidence>
<dbReference type="Gene3D" id="1.20.272.10">
    <property type="match status" value="1"/>
</dbReference>